<feature type="non-terminal residue" evidence="1">
    <location>
        <position position="89"/>
    </location>
</feature>
<evidence type="ECO:0000313" key="1">
    <source>
        <dbReference type="EMBL" id="KAG9493708.1"/>
    </source>
</evidence>
<dbReference type="EMBL" id="WNTK01000001">
    <property type="protein sequence ID" value="KAG9493708.1"/>
    <property type="molecule type" value="Genomic_DNA"/>
</dbReference>
<comment type="caution">
    <text evidence="1">The sequence shown here is derived from an EMBL/GenBank/DDBJ whole genome shotgun (WGS) entry which is preliminary data.</text>
</comment>
<dbReference type="AlphaFoldDB" id="A0A8J6FTL8"/>
<gene>
    <name evidence="1" type="ORF">GDO78_001532</name>
</gene>
<sequence length="89" mass="9952">VQSLPALNMAALRLMKGTGHRAARCVLRWDRHSLQSQTRSVAHFTFHPDPEPTGYGQTQKMNLFQAVQNALDNTLSKDPTAGIKPIQWV</sequence>
<keyword evidence="2" id="KW-1185">Reference proteome</keyword>
<dbReference type="Proteomes" id="UP000770717">
    <property type="component" value="Unassembled WGS sequence"/>
</dbReference>
<proteinExistence type="predicted"/>
<evidence type="ECO:0000313" key="2">
    <source>
        <dbReference type="Proteomes" id="UP000770717"/>
    </source>
</evidence>
<name>A0A8J6FTL8_ELECQ</name>
<accession>A0A8J6FTL8</accession>
<organism evidence="1 2">
    <name type="scientific">Eleutherodactylus coqui</name>
    <name type="common">Puerto Rican coqui</name>
    <dbReference type="NCBI Taxonomy" id="57060"/>
    <lineage>
        <taxon>Eukaryota</taxon>
        <taxon>Metazoa</taxon>
        <taxon>Chordata</taxon>
        <taxon>Craniata</taxon>
        <taxon>Vertebrata</taxon>
        <taxon>Euteleostomi</taxon>
        <taxon>Amphibia</taxon>
        <taxon>Batrachia</taxon>
        <taxon>Anura</taxon>
        <taxon>Neobatrachia</taxon>
        <taxon>Hyloidea</taxon>
        <taxon>Eleutherodactylidae</taxon>
        <taxon>Eleutherodactylinae</taxon>
        <taxon>Eleutherodactylus</taxon>
        <taxon>Eleutherodactylus</taxon>
    </lineage>
</organism>
<reference evidence="1" key="1">
    <citation type="thesis" date="2020" institute="ProQuest LLC" country="789 East Eisenhower Parkway, Ann Arbor, MI, USA">
        <title>Comparative Genomics and Chromosome Evolution.</title>
        <authorList>
            <person name="Mudd A.B."/>
        </authorList>
    </citation>
    <scope>NUCLEOTIDE SEQUENCE</scope>
    <source>
        <strain evidence="1">HN-11 Male</strain>
        <tissue evidence="1">Kidney and liver</tissue>
    </source>
</reference>
<dbReference type="OrthoDB" id="878at2759"/>
<protein>
    <submittedName>
        <fullName evidence="1">Uncharacterized protein</fullName>
    </submittedName>
</protein>